<sequence>MSQPPAAPYPPPARGSRPARVLLTVVAVVLALCGGGTAVAWYALRDEVVEVVEATGTRVVAPETLAGRPKVTDPELQRLADQAVGQMRSTVRDGNSTVAGFYGDPDTGDLVMVAATAGLLADPERELDRSVEGLATDLGVATVAPVEPGPLGGAARCGDGRAQGLPLGVCVWADRGSLGLVVLFDAAGADARAEFVTIRGQVERRD</sequence>
<organism evidence="2 3">
    <name type="scientific">Micromonospora rosaria</name>
    <dbReference type="NCBI Taxonomy" id="47874"/>
    <lineage>
        <taxon>Bacteria</taxon>
        <taxon>Bacillati</taxon>
        <taxon>Actinomycetota</taxon>
        <taxon>Actinomycetes</taxon>
        <taxon>Micromonosporales</taxon>
        <taxon>Micromonosporaceae</taxon>
        <taxon>Micromonospora</taxon>
    </lineage>
</organism>
<evidence type="ECO:0000256" key="1">
    <source>
        <dbReference type="SAM" id="Phobius"/>
    </source>
</evidence>
<keyword evidence="1" id="KW-1133">Transmembrane helix</keyword>
<protein>
    <submittedName>
        <fullName evidence="2">Uncharacterized protein</fullName>
    </submittedName>
</protein>
<keyword evidence="3" id="KW-1185">Reference proteome</keyword>
<dbReference type="OrthoDB" id="3868477at2"/>
<keyword evidence="1" id="KW-0812">Transmembrane</keyword>
<proteinExistence type="predicted"/>
<feature type="transmembrane region" description="Helical" evidence="1">
    <location>
        <begin position="21"/>
        <end position="44"/>
    </location>
</feature>
<evidence type="ECO:0000313" key="2">
    <source>
        <dbReference type="EMBL" id="KXK61449.1"/>
    </source>
</evidence>
<dbReference type="AlphaFoldDB" id="A0A136PSJ4"/>
<comment type="caution">
    <text evidence="2">The sequence shown here is derived from an EMBL/GenBank/DDBJ whole genome shotgun (WGS) entry which is preliminary data.</text>
</comment>
<dbReference type="RefSeq" id="WP_067365191.1">
    <property type="nucleotide sequence ID" value="NZ_JBIUBN010000019.1"/>
</dbReference>
<accession>A0A136PSJ4</accession>
<dbReference type="Proteomes" id="UP000070620">
    <property type="component" value="Unassembled WGS sequence"/>
</dbReference>
<evidence type="ECO:0000313" key="3">
    <source>
        <dbReference type="Proteomes" id="UP000070620"/>
    </source>
</evidence>
<keyword evidence="1" id="KW-0472">Membrane</keyword>
<reference evidence="2 3" key="1">
    <citation type="submission" date="2016-01" db="EMBL/GenBank/DDBJ databases">
        <title>Whole genome sequence and analysis of Micromonospora rosaria DSM 803, which can produce antibacterial substance rosamicin.</title>
        <authorList>
            <person name="Yang H."/>
            <person name="He X."/>
            <person name="Zhu D."/>
        </authorList>
    </citation>
    <scope>NUCLEOTIDE SEQUENCE [LARGE SCALE GENOMIC DNA]</scope>
    <source>
        <strain evidence="2 3">DSM 803</strain>
    </source>
</reference>
<name>A0A136PSJ4_9ACTN</name>
<dbReference type="EMBL" id="LRQV01000041">
    <property type="protein sequence ID" value="KXK61449.1"/>
    <property type="molecule type" value="Genomic_DNA"/>
</dbReference>
<gene>
    <name evidence="2" type="ORF">AWW66_13700</name>
</gene>